<accession>A0A4Y2AZQ5</accession>
<dbReference type="Proteomes" id="UP000499080">
    <property type="component" value="Unassembled WGS sequence"/>
</dbReference>
<sequence>MANSGEKKQQWSYSSHRRGLCKVMYFPSPTMINTPIAVSNREARTRLLIRRLLITKSKVPPRRFYRQTNSPSKGLGKCANCGGPHTASFRGCPNFPKLKKTIPGQSYAAALQGNNKTSATTERPTITNGKQKTPINLNTEIIQEIPNPNELTDLFQLLKQVKKIMDRIPNIKEVLKKMENTESVTTKLFILAEALPQV</sequence>
<dbReference type="AlphaFoldDB" id="A0A4Y2AZQ5"/>
<evidence type="ECO:0008006" key="3">
    <source>
        <dbReference type="Google" id="ProtNLM"/>
    </source>
</evidence>
<organism evidence="1 2">
    <name type="scientific">Araneus ventricosus</name>
    <name type="common">Orbweaver spider</name>
    <name type="synonym">Epeira ventricosa</name>
    <dbReference type="NCBI Taxonomy" id="182803"/>
    <lineage>
        <taxon>Eukaryota</taxon>
        <taxon>Metazoa</taxon>
        <taxon>Ecdysozoa</taxon>
        <taxon>Arthropoda</taxon>
        <taxon>Chelicerata</taxon>
        <taxon>Arachnida</taxon>
        <taxon>Araneae</taxon>
        <taxon>Araneomorphae</taxon>
        <taxon>Entelegynae</taxon>
        <taxon>Araneoidea</taxon>
        <taxon>Araneidae</taxon>
        <taxon>Araneus</taxon>
    </lineage>
</organism>
<proteinExistence type="predicted"/>
<evidence type="ECO:0000313" key="1">
    <source>
        <dbReference type="EMBL" id="GBL85293.1"/>
    </source>
</evidence>
<protein>
    <recommendedName>
        <fullName evidence="3">Pre-C2HC domain-containing protein</fullName>
    </recommendedName>
</protein>
<reference evidence="1 2" key="1">
    <citation type="journal article" date="2019" name="Sci. Rep.">
        <title>Orb-weaving spider Araneus ventricosus genome elucidates the spidroin gene catalogue.</title>
        <authorList>
            <person name="Kono N."/>
            <person name="Nakamura H."/>
            <person name="Ohtoshi R."/>
            <person name="Moran D.A.P."/>
            <person name="Shinohara A."/>
            <person name="Yoshida Y."/>
            <person name="Fujiwara M."/>
            <person name="Mori M."/>
            <person name="Tomita M."/>
            <person name="Arakawa K."/>
        </authorList>
    </citation>
    <scope>NUCLEOTIDE SEQUENCE [LARGE SCALE GENOMIC DNA]</scope>
</reference>
<name>A0A4Y2AZQ5_ARAVE</name>
<dbReference type="EMBL" id="BGPR01000042">
    <property type="protein sequence ID" value="GBL85293.1"/>
    <property type="molecule type" value="Genomic_DNA"/>
</dbReference>
<comment type="caution">
    <text evidence="1">The sequence shown here is derived from an EMBL/GenBank/DDBJ whole genome shotgun (WGS) entry which is preliminary data.</text>
</comment>
<gene>
    <name evidence="1" type="ORF">AVEN_222757_1</name>
</gene>
<evidence type="ECO:0000313" key="2">
    <source>
        <dbReference type="Proteomes" id="UP000499080"/>
    </source>
</evidence>
<keyword evidence="2" id="KW-1185">Reference proteome</keyword>